<dbReference type="InterPro" id="IPR030393">
    <property type="entry name" value="G_ENGB_dom"/>
</dbReference>
<keyword evidence="3" id="KW-0460">Magnesium</keyword>
<feature type="region of interest" description="Disordered" evidence="5">
    <location>
        <begin position="512"/>
        <end position="540"/>
    </location>
</feature>
<dbReference type="Pfam" id="PF01926">
    <property type="entry name" value="MMR_HSR1"/>
    <property type="match status" value="1"/>
</dbReference>
<feature type="domain" description="EngB-type G" evidence="6">
    <location>
        <begin position="256"/>
        <end position="516"/>
    </location>
</feature>
<dbReference type="EMBL" id="JATAAI010000017">
    <property type="protein sequence ID" value="KAK1739649.1"/>
    <property type="molecule type" value="Genomic_DNA"/>
</dbReference>
<keyword evidence="8" id="KW-1185">Reference proteome</keyword>
<proteinExistence type="predicted"/>
<evidence type="ECO:0000256" key="5">
    <source>
        <dbReference type="SAM" id="MobiDB-lite"/>
    </source>
</evidence>
<dbReference type="SUPFAM" id="SSF52540">
    <property type="entry name" value="P-loop containing nucleoside triphosphate hydrolases"/>
    <property type="match status" value="1"/>
</dbReference>
<feature type="compositionally biased region" description="Basic residues" evidence="5">
    <location>
        <begin position="110"/>
        <end position="130"/>
    </location>
</feature>
<sequence>MQQYTKGYQNCSDILPRMILSKAALSPRLCSINSQGLRLVRTVSPAVRRESRPITSCVLHTHSWTAHRDQPKTTCCNMYRQRELLETANNVRAASYRWIHSTPAAFAAGGKKKQSSTRKNNKQHSNKTKGKQSNNKAQGKRNASPYKNIPNPVEQKQKQKQAKTQEVPPAYLVKTASDYAYIAKCIIMDEHTGELHVDPRTLFTEVVPTNFNHTNTNNKQGKQPKKRTNIPQSFRHSHFHYFPPSTFPNYEPPNDGTPEVAFLGRSNTGKSSLINALSTMILRAGGGASGPSASGGGELARTSKRPGRTQTINYFGLIPNSAMTSATISSKPSFKGHEGAKHPNSSQSKMFLVDLPGFGYASAPDQDVEAWQEKTQQFLISRASSAPPSEVGDGSLKSWADGGGNTPPLKRLYLLIDSRLPQPTLLDLTVMGWCDDYAIPYTLVLTKVDGSSRAHCVKLTNQLCMRYHSLQLGNNSHDDDEDDGEVYMDPVVYWTSSKDGLGMEELLMSVEDNMFAQEDDDDDDDEFDILEDEDNPEYSH</sequence>
<dbReference type="PANTHER" id="PTHR11649:SF75">
    <property type="entry name" value="PROTEIN, PUTATIVE, EXPRESSED-RELATED"/>
    <property type="match status" value="1"/>
</dbReference>
<evidence type="ECO:0000313" key="7">
    <source>
        <dbReference type="EMBL" id="KAK1739649.1"/>
    </source>
</evidence>
<dbReference type="PROSITE" id="PS51706">
    <property type="entry name" value="G_ENGB"/>
    <property type="match status" value="1"/>
</dbReference>
<protein>
    <submittedName>
        <fullName evidence="7">EngB-like GTP-binding protein</fullName>
    </submittedName>
</protein>
<evidence type="ECO:0000256" key="3">
    <source>
        <dbReference type="ARBA" id="ARBA00022842"/>
    </source>
</evidence>
<dbReference type="GO" id="GO:0005525">
    <property type="term" value="F:GTP binding"/>
    <property type="evidence" value="ECO:0007669"/>
    <property type="project" value="UniProtKB-KW"/>
</dbReference>
<keyword evidence="1" id="KW-0479">Metal-binding</keyword>
<dbReference type="InterPro" id="IPR027417">
    <property type="entry name" value="P-loop_NTPase"/>
</dbReference>
<dbReference type="InterPro" id="IPR006073">
    <property type="entry name" value="GTP-bd"/>
</dbReference>
<dbReference type="GO" id="GO:0046872">
    <property type="term" value="F:metal ion binding"/>
    <property type="evidence" value="ECO:0007669"/>
    <property type="project" value="UniProtKB-KW"/>
</dbReference>
<dbReference type="Proteomes" id="UP001224775">
    <property type="component" value="Unassembled WGS sequence"/>
</dbReference>
<keyword evidence="2" id="KW-0547">Nucleotide-binding</keyword>
<evidence type="ECO:0000256" key="4">
    <source>
        <dbReference type="ARBA" id="ARBA00023134"/>
    </source>
</evidence>
<evidence type="ECO:0000256" key="2">
    <source>
        <dbReference type="ARBA" id="ARBA00022741"/>
    </source>
</evidence>
<keyword evidence="4" id="KW-0342">GTP-binding</keyword>
<gene>
    <name evidence="7" type="ORF">QTG54_009408</name>
</gene>
<name>A0AAD9DBA2_9STRA</name>
<evidence type="ECO:0000313" key="8">
    <source>
        <dbReference type="Proteomes" id="UP001224775"/>
    </source>
</evidence>
<comment type="caution">
    <text evidence="7">The sequence shown here is derived from an EMBL/GenBank/DDBJ whole genome shotgun (WGS) entry which is preliminary data.</text>
</comment>
<feature type="region of interest" description="Disordered" evidence="5">
    <location>
        <begin position="107"/>
        <end position="166"/>
    </location>
</feature>
<evidence type="ECO:0000256" key="1">
    <source>
        <dbReference type="ARBA" id="ARBA00022723"/>
    </source>
</evidence>
<dbReference type="Gene3D" id="3.40.50.300">
    <property type="entry name" value="P-loop containing nucleotide triphosphate hydrolases"/>
    <property type="match status" value="1"/>
</dbReference>
<evidence type="ECO:0000259" key="6">
    <source>
        <dbReference type="PROSITE" id="PS51706"/>
    </source>
</evidence>
<accession>A0AAD9DBA2</accession>
<dbReference type="AlphaFoldDB" id="A0AAD9DBA2"/>
<feature type="compositionally biased region" description="Acidic residues" evidence="5">
    <location>
        <begin position="517"/>
        <end position="540"/>
    </location>
</feature>
<feature type="region of interest" description="Disordered" evidence="5">
    <location>
        <begin position="382"/>
        <end position="402"/>
    </location>
</feature>
<dbReference type="PANTHER" id="PTHR11649">
    <property type="entry name" value="MSS1/TRME-RELATED GTP-BINDING PROTEIN"/>
    <property type="match status" value="1"/>
</dbReference>
<organism evidence="7 8">
    <name type="scientific">Skeletonema marinoi</name>
    <dbReference type="NCBI Taxonomy" id="267567"/>
    <lineage>
        <taxon>Eukaryota</taxon>
        <taxon>Sar</taxon>
        <taxon>Stramenopiles</taxon>
        <taxon>Ochrophyta</taxon>
        <taxon>Bacillariophyta</taxon>
        <taxon>Coscinodiscophyceae</taxon>
        <taxon>Thalassiosirophycidae</taxon>
        <taxon>Thalassiosirales</taxon>
        <taxon>Skeletonemataceae</taxon>
        <taxon>Skeletonema</taxon>
        <taxon>Skeletonema marinoi-dohrnii complex</taxon>
    </lineage>
</organism>
<dbReference type="CDD" id="cd01876">
    <property type="entry name" value="YihA_EngB"/>
    <property type="match status" value="1"/>
</dbReference>
<reference evidence="7" key="1">
    <citation type="submission" date="2023-06" db="EMBL/GenBank/DDBJ databases">
        <title>Survivors Of The Sea: Transcriptome response of Skeletonema marinoi to long-term dormancy.</title>
        <authorList>
            <person name="Pinder M.I.M."/>
            <person name="Kourtchenko O."/>
            <person name="Robertson E.K."/>
            <person name="Larsson T."/>
            <person name="Maumus F."/>
            <person name="Osuna-Cruz C.M."/>
            <person name="Vancaester E."/>
            <person name="Stenow R."/>
            <person name="Vandepoele K."/>
            <person name="Ploug H."/>
            <person name="Bruchert V."/>
            <person name="Godhe A."/>
            <person name="Topel M."/>
        </authorList>
    </citation>
    <scope>NUCLEOTIDE SEQUENCE</scope>
    <source>
        <strain evidence="7">R05AC</strain>
    </source>
</reference>